<proteinExistence type="inferred from homology"/>
<dbReference type="InterPro" id="IPR029044">
    <property type="entry name" value="Nucleotide-diphossugar_trans"/>
</dbReference>
<evidence type="ECO:0000256" key="2">
    <source>
        <dbReference type="SAM" id="Phobius"/>
    </source>
</evidence>
<dbReference type="PANTHER" id="PTHR46830">
    <property type="entry name" value="TRANSFERASE, PUTATIVE-RELATED"/>
    <property type="match status" value="1"/>
</dbReference>
<name>A0AA38VCS1_9PEZI</name>
<evidence type="ECO:0000256" key="1">
    <source>
        <dbReference type="ARBA" id="ARBA00009003"/>
    </source>
</evidence>
<keyword evidence="2" id="KW-1133">Transmembrane helix</keyword>
<keyword evidence="2" id="KW-0472">Membrane</keyword>
<dbReference type="EMBL" id="JANBVN010000145">
    <property type="protein sequence ID" value="KAJ9138501.1"/>
    <property type="molecule type" value="Genomic_DNA"/>
</dbReference>
<gene>
    <name evidence="3" type="ORF">NKR19_g7849</name>
</gene>
<keyword evidence="4" id="KW-1185">Reference proteome</keyword>
<sequence length="393" mass="43583">MAVLTTLGSVPGRRLTTAAVVSLAFALFLTLYFVADSRHPSYPSFPFSSVSDAACAAIDTTLDDSTTNEKHVIPNIVHYVWVLKDPAEFRLPFKVFVSIYSATLFWNPDKIYIHTDASPGILLDAQAAGDVWTRRILALPGVIPNFIQAPNVTDKGVHIKKMEHKADFLRMAVLRDYGGVYLDTDAVPLRDIGPLRNSGFANVLGGAVALRMRHSGYLNNGVMMSVPQSTLMKIFYHAAHEFFDGKWATASVYLLTDLANRLMPLPSEVLILQPQAFAPMSWEFADKKRLFRPSRSLGDRDLATTSPLLEPTCQDALAWLRQREWIGTDSFDIDFSSSYVLHAFDDSIDKIPGWDGVVDVKYVLARESVYARAVYPAVQHAVQAGIIPVGEME</sequence>
<dbReference type="InterPro" id="IPR007577">
    <property type="entry name" value="GlycoTrfase_DXD_sugar-bd_CS"/>
</dbReference>
<dbReference type="GO" id="GO:1901135">
    <property type="term" value="P:carbohydrate derivative metabolic process"/>
    <property type="evidence" value="ECO:0007669"/>
    <property type="project" value="UniProtKB-ARBA"/>
</dbReference>
<evidence type="ECO:0000313" key="4">
    <source>
        <dbReference type="Proteomes" id="UP001174691"/>
    </source>
</evidence>
<evidence type="ECO:0000313" key="3">
    <source>
        <dbReference type="EMBL" id="KAJ9138501.1"/>
    </source>
</evidence>
<dbReference type="AlphaFoldDB" id="A0AA38VCS1"/>
<dbReference type="PANTHER" id="PTHR46830:SF2">
    <property type="entry name" value="ALPHA-1,4-N-ACETYLGLUCOSAMINYLTRANSFERASE"/>
    <property type="match status" value="1"/>
</dbReference>
<feature type="transmembrane region" description="Helical" evidence="2">
    <location>
        <begin position="15"/>
        <end position="35"/>
    </location>
</feature>
<reference evidence="3" key="1">
    <citation type="submission" date="2022-07" db="EMBL/GenBank/DDBJ databases">
        <title>Fungi with potential for degradation of polypropylene.</title>
        <authorList>
            <person name="Gostincar C."/>
        </authorList>
    </citation>
    <scope>NUCLEOTIDE SEQUENCE</scope>
    <source>
        <strain evidence="3">EXF-13287</strain>
    </source>
</reference>
<dbReference type="SUPFAM" id="SSF53448">
    <property type="entry name" value="Nucleotide-diphospho-sugar transferases"/>
    <property type="match status" value="1"/>
</dbReference>
<organism evidence="3 4">
    <name type="scientific">Coniochaeta hoffmannii</name>
    <dbReference type="NCBI Taxonomy" id="91930"/>
    <lineage>
        <taxon>Eukaryota</taxon>
        <taxon>Fungi</taxon>
        <taxon>Dikarya</taxon>
        <taxon>Ascomycota</taxon>
        <taxon>Pezizomycotina</taxon>
        <taxon>Sordariomycetes</taxon>
        <taxon>Sordariomycetidae</taxon>
        <taxon>Coniochaetales</taxon>
        <taxon>Coniochaetaceae</taxon>
        <taxon>Coniochaeta</taxon>
    </lineage>
</organism>
<dbReference type="Gene3D" id="3.90.550.20">
    <property type="match status" value="1"/>
</dbReference>
<protein>
    <submittedName>
        <fullName evidence="3">Lactosylceramide 4-alpha-galactosyltransferase</fullName>
    </submittedName>
</protein>
<dbReference type="Pfam" id="PF04488">
    <property type="entry name" value="Gly_transf_sug"/>
    <property type="match status" value="1"/>
</dbReference>
<comment type="caution">
    <text evidence="3">The sequence shown here is derived from an EMBL/GenBank/DDBJ whole genome shotgun (WGS) entry which is preliminary data.</text>
</comment>
<dbReference type="Proteomes" id="UP001174691">
    <property type="component" value="Unassembled WGS sequence"/>
</dbReference>
<keyword evidence="2" id="KW-0812">Transmembrane</keyword>
<accession>A0AA38VCS1</accession>
<comment type="similarity">
    <text evidence="1">Belongs to the glycosyltransferase 32 family.</text>
</comment>